<reference evidence="1" key="1">
    <citation type="submission" date="2022-02" db="EMBL/GenBank/DDBJ databases">
        <authorList>
            <person name="Henning P.M."/>
            <person name="McCubbin A.G."/>
            <person name="Shore J.S."/>
        </authorList>
    </citation>
    <scope>NUCLEOTIDE SEQUENCE</scope>
    <source>
        <strain evidence="1">F60SS</strain>
        <tissue evidence="1">Leaves</tissue>
    </source>
</reference>
<dbReference type="GO" id="GO:0009535">
    <property type="term" value="C:chloroplast thylakoid membrane"/>
    <property type="evidence" value="ECO:0007669"/>
    <property type="project" value="InterPro"/>
</dbReference>
<dbReference type="EMBL" id="JAKUCV010002824">
    <property type="protein sequence ID" value="KAJ4841297.1"/>
    <property type="molecule type" value="Genomic_DNA"/>
</dbReference>
<evidence type="ECO:0000313" key="2">
    <source>
        <dbReference type="Proteomes" id="UP001141552"/>
    </source>
</evidence>
<comment type="caution">
    <text evidence="1">The sequence shown here is derived from an EMBL/GenBank/DDBJ whole genome shotgun (WGS) entry which is preliminary data.</text>
</comment>
<organism evidence="1 2">
    <name type="scientific">Turnera subulata</name>
    <dbReference type="NCBI Taxonomy" id="218843"/>
    <lineage>
        <taxon>Eukaryota</taxon>
        <taxon>Viridiplantae</taxon>
        <taxon>Streptophyta</taxon>
        <taxon>Embryophyta</taxon>
        <taxon>Tracheophyta</taxon>
        <taxon>Spermatophyta</taxon>
        <taxon>Magnoliopsida</taxon>
        <taxon>eudicotyledons</taxon>
        <taxon>Gunneridae</taxon>
        <taxon>Pentapetalae</taxon>
        <taxon>rosids</taxon>
        <taxon>fabids</taxon>
        <taxon>Malpighiales</taxon>
        <taxon>Passifloraceae</taxon>
        <taxon>Turnera</taxon>
    </lineage>
</organism>
<dbReference type="GO" id="GO:0009773">
    <property type="term" value="P:photosynthetic electron transport in photosystem I"/>
    <property type="evidence" value="ECO:0007669"/>
    <property type="project" value="InterPro"/>
</dbReference>
<dbReference type="PANTHER" id="PTHR36340">
    <property type="entry name" value="NAD(P)H DEHYDROGENASE SUBUNIT CRR3, CHLOROPLASTIC-RELATED"/>
    <property type="match status" value="1"/>
</dbReference>
<protein>
    <submittedName>
        <fullName evidence="1">Uncharacterized protein</fullName>
    </submittedName>
</protein>
<sequence length="102" mass="11830">RTKSLPKKRSLVRDKLQQKYTIIKFERAIGASSYRDSEPGGTERRHSVLQGLLPNSDDMMKTMAEKKMRETGQWLVDNTEEGFRSNGTHIYICVPLERNPYI</sequence>
<gene>
    <name evidence="1" type="ORF">Tsubulata_030576</name>
</gene>
<proteinExistence type="predicted"/>
<name>A0A9Q0G360_9ROSI</name>
<accession>A0A9Q0G360</accession>
<dbReference type="Proteomes" id="UP001141552">
    <property type="component" value="Unassembled WGS sequence"/>
</dbReference>
<feature type="non-terminal residue" evidence="1">
    <location>
        <position position="1"/>
    </location>
</feature>
<keyword evidence="2" id="KW-1185">Reference proteome</keyword>
<dbReference type="AlphaFoldDB" id="A0A9Q0G360"/>
<evidence type="ECO:0000313" key="1">
    <source>
        <dbReference type="EMBL" id="KAJ4841297.1"/>
    </source>
</evidence>
<dbReference type="OrthoDB" id="786513at2759"/>
<dbReference type="GO" id="GO:0010598">
    <property type="term" value="C:NAD(P)H dehydrogenase complex (plastoquinone)"/>
    <property type="evidence" value="ECO:0007669"/>
    <property type="project" value="InterPro"/>
</dbReference>
<dbReference type="InterPro" id="IPR038931">
    <property type="entry name" value="CRR3"/>
</dbReference>
<dbReference type="PANTHER" id="PTHR36340:SF1">
    <property type="entry name" value="NAD(P)H DEHYDROGENASE SUBUNIT CRR3, CHLOROPLASTIC-RELATED"/>
    <property type="match status" value="1"/>
</dbReference>
<reference evidence="1" key="2">
    <citation type="journal article" date="2023" name="Plants (Basel)">
        <title>Annotation of the Turnera subulata (Passifloraceae) Draft Genome Reveals the S-Locus Evolved after the Divergence of Turneroideae from Passifloroideae in a Stepwise Manner.</title>
        <authorList>
            <person name="Henning P.M."/>
            <person name="Roalson E.H."/>
            <person name="Mir W."/>
            <person name="McCubbin A.G."/>
            <person name="Shore J.S."/>
        </authorList>
    </citation>
    <scope>NUCLEOTIDE SEQUENCE</scope>
    <source>
        <strain evidence="1">F60SS</strain>
    </source>
</reference>